<dbReference type="InterPro" id="IPR001117">
    <property type="entry name" value="Cu-oxidase_2nd"/>
</dbReference>
<dbReference type="PANTHER" id="PTHR48267">
    <property type="entry name" value="CUPREDOXIN SUPERFAMILY PROTEIN"/>
    <property type="match status" value="1"/>
</dbReference>
<protein>
    <submittedName>
        <fullName evidence="5">Spore coat protein A</fullName>
    </submittedName>
</protein>
<reference evidence="5 6" key="1">
    <citation type="submission" date="2021-01" db="EMBL/GenBank/DDBJ databases">
        <title>Genomic Encyclopedia of Type Strains, Phase IV (KMG-IV): sequencing the most valuable type-strain genomes for metagenomic binning, comparative biology and taxonomic classification.</title>
        <authorList>
            <person name="Goeker M."/>
        </authorList>
    </citation>
    <scope>NUCLEOTIDE SEQUENCE [LARGE SCALE GENOMIC DNA]</scope>
    <source>
        <strain evidence="5 6">DSM 28236</strain>
    </source>
</reference>
<gene>
    <name evidence="5" type="ORF">JOD45_002900</name>
</gene>
<evidence type="ECO:0000259" key="2">
    <source>
        <dbReference type="Pfam" id="PF00394"/>
    </source>
</evidence>
<keyword evidence="5" id="KW-0167">Capsid protein</keyword>
<proteinExistence type="inferred from homology"/>
<dbReference type="SUPFAM" id="SSF49503">
    <property type="entry name" value="Cupredoxins"/>
    <property type="match status" value="3"/>
</dbReference>
<evidence type="ECO:0000259" key="4">
    <source>
        <dbReference type="Pfam" id="PF07732"/>
    </source>
</evidence>
<dbReference type="InterPro" id="IPR011707">
    <property type="entry name" value="Cu-oxidase-like_N"/>
</dbReference>
<evidence type="ECO:0000313" key="5">
    <source>
        <dbReference type="EMBL" id="MBM7646667.1"/>
    </source>
</evidence>
<dbReference type="Pfam" id="PF07731">
    <property type="entry name" value="Cu-oxidase_2"/>
    <property type="match status" value="1"/>
</dbReference>
<dbReference type="EMBL" id="JAFBER010000026">
    <property type="protein sequence ID" value="MBM7646667.1"/>
    <property type="molecule type" value="Genomic_DNA"/>
</dbReference>
<dbReference type="Pfam" id="PF00394">
    <property type="entry name" value="Cu-oxidase"/>
    <property type="match status" value="1"/>
</dbReference>
<dbReference type="InterPro" id="IPR008972">
    <property type="entry name" value="Cupredoxin"/>
</dbReference>
<organism evidence="5 6">
    <name type="scientific">Scopulibacillus daqui</name>
    <dbReference type="NCBI Taxonomy" id="1469162"/>
    <lineage>
        <taxon>Bacteria</taxon>
        <taxon>Bacillati</taxon>
        <taxon>Bacillota</taxon>
        <taxon>Bacilli</taxon>
        <taxon>Bacillales</taxon>
        <taxon>Sporolactobacillaceae</taxon>
        <taxon>Scopulibacillus</taxon>
    </lineage>
</organism>
<comment type="caution">
    <text evidence="5">The sequence shown here is derived from an EMBL/GenBank/DDBJ whole genome shotgun (WGS) entry which is preliminary data.</text>
</comment>
<accession>A0ABS2Q2Z0</accession>
<feature type="domain" description="Plastocyanin-like" evidence="4">
    <location>
        <begin position="47"/>
        <end position="86"/>
    </location>
</feature>
<evidence type="ECO:0000256" key="1">
    <source>
        <dbReference type="ARBA" id="ARBA00010609"/>
    </source>
</evidence>
<dbReference type="CDD" id="cd13868">
    <property type="entry name" value="CuRO_2_CotA_like"/>
    <property type="match status" value="1"/>
</dbReference>
<evidence type="ECO:0000313" key="6">
    <source>
        <dbReference type="Proteomes" id="UP000808914"/>
    </source>
</evidence>
<feature type="domain" description="Plastocyanin-like" evidence="4">
    <location>
        <begin position="96"/>
        <end position="178"/>
    </location>
</feature>
<dbReference type="InterPro" id="IPR045087">
    <property type="entry name" value="Cu-oxidase_fam"/>
</dbReference>
<evidence type="ECO:0000259" key="3">
    <source>
        <dbReference type="Pfam" id="PF07731"/>
    </source>
</evidence>
<dbReference type="InterPro" id="IPR011706">
    <property type="entry name" value="Cu-oxidase_C"/>
</dbReference>
<feature type="domain" description="Plastocyanin-like" evidence="3">
    <location>
        <begin position="392"/>
        <end position="510"/>
    </location>
</feature>
<name>A0ABS2Q2Z0_9BACL</name>
<keyword evidence="5" id="KW-0946">Virion</keyword>
<sequence length="514" mass="59025">MRLSQPLEKFVDECPIPEILKPKVKNHKGDYYEVTMEEMTQKLHRDLNPTRLWGYNGMYPGPTIEAEKDNLTLVKWINKLPDKHLLPVDKTIHGAMNHPEVRTVVHLHGGASPAPSDGYPEAWFTRDFKEVGPYFKRKIYQYPNLQRSAALWYHDHAMGITRLNVYAGLCGFYIIRDSHERSLNLPKGDYEIPLMIQDKSFNEDGSLYYPKQPANPSSTTPDPSITPFFCGDTILVNGKVWPYLEVEPRKYRFRLLNASNTRTFELKLDAGQSMYQIGTDGGFLQRPVKIDKLTLAPAERADVIIDFSQYEHQHLTLKNDSGCGGPVNPDTDANVMQFKVTRPLSAKDKSKIPSNLESSSTQAMPFVRSIRTLKLGQRSDEYGRPMLLLDNHQWEDPVTEKPQLGDTEIWSIVNPMGVTHSIHLHLVQFKILDRRPFDADIFNQTGRIVYTGSSVAPELNERGFKDTARAPAGQVTRIMVHFTPFTGRYVWHCHILEHEDYDMMRPYLVVKRRE</sequence>
<dbReference type="PANTHER" id="PTHR48267:SF1">
    <property type="entry name" value="BILIRUBIN OXIDASE"/>
    <property type="match status" value="1"/>
</dbReference>
<dbReference type="CDD" id="cd13844">
    <property type="entry name" value="CuRO_1_BOD_CotA_like"/>
    <property type="match status" value="1"/>
</dbReference>
<feature type="domain" description="Plastocyanin-like" evidence="2">
    <location>
        <begin position="231"/>
        <end position="312"/>
    </location>
</feature>
<dbReference type="Gene3D" id="2.60.40.420">
    <property type="entry name" value="Cupredoxins - blue copper proteins"/>
    <property type="match status" value="3"/>
</dbReference>
<dbReference type="RefSeq" id="WP_205004550.1">
    <property type="nucleotide sequence ID" value="NZ_JAFBER010000026.1"/>
</dbReference>
<dbReference type="Proteomes" id="UP000808914">
    <property type="component" value="Unassembled WGS sequence"/>
</dbReference>
<dbReference type="Pfam" id="PF07732">
    <property type="entry name" value="Cu-oxidase_3"/>
    <property type="match status" value="2"/>
</dbReference>
<dbReference type="CDD" id="cd13891">
    <property type="entry name" value="CuRO_3_CotA_like"/>
    <property type="match status" value="1"/>
</dbReference>
<keyword evidence="6" id="KW-1185">Reference proteome</keyword>
<comment type="similarity">
    <text evidence="1">Belongs to the multicopper oxidase family.</text>
</comment>